<comment type="caution">
    <text evidence="7">The sequence shown here is derived from an EMBL/GenBank/DDBJ whole genome shotgun (WGS) entry which is preliminary data.</text>
</comment>
<dbReference type="Gene3D" id="3.10.20.310">
    <property type="entry name" value="membrane protein fhac"/>
    <property type="match status" value="1"/>
</dbReference>
<dbReference type="InterPro" id="IPR039910">
    <property type="entry name" value="D15-like"/>
</dbReference>
<evidence type="ECO:0000259" key="6">
    <source>
        <dbReference type="Pfam" id="PF07244"/>
    </source>
</evidence>
<evidence type="ECO:0000256" key="1">
    <source>
        <dbReference type="ARBA" id="ARBA00004370"/>
    </source>
</evidence>
<dbReference type="OrthoDB" id="9769707at2"/>
<dbReference type="GO" id="GO:0019867">
    <property type="term" value="C:outer membrane"/>
    <property type="evidence" value="ECO:0007669"/>
    <property type="project" value="InterPro"/>
</dbReference>
<proteinExistence type="predicted"/>
<evidence type="ECO:0000259" key="5">
    <source>
        <dbReference type="Pfam" id="PF01103"/>
    </source>
</evidence>
<reference evidence="7 8" key="1">
    <citation type="submission" date="2018-11" db="EMBL/GenBank/DDBJ databases">
        <title>Genomic Encyclopedia of Type Strains, Phase IV (KMG-IV): sequencing the most valuable type-strain genomes for metagenomic binning, comparative biology and taxonomic classification.</title>
        <authorList>
            <person name="Goeker M."/>
        </authorList>
    </citation>
    <scope>NUCLEOTIDE SEQUENCE [LARGE SCALE GENOMIC DNA]</scope>
    <source>
        <strain evidence="7 8">DSM 5900</strain>
    </source>
</reference>
<dbReference type="Pfam" id="PF07244">
    <property type="entry name" value="POTRA"/>
    <property type="match status" value="1"/>
</dbReference>
<dbReference type="Proteomes" id="UP000278222">
    <property type="component" value="Unassembled WGS sequence"/>
</dbReference>
<dbReference type="Pfam" id="PF01103">
    <property type="entry name" value="Omp85"/>
    <property type="match status" value="1"/>
</dbReference>
<accession>A0A3N1LJV3</accession>
<dbReference type="Gene3D" id="2.40.160.50">
    <property type="entry name" value="membrane protein fhac: a member of the omp85/tpsb transporter family"/>
    <property type="match status" value="1"/>
</dbReference>
<sequence length="600" mass="64936">MSMALGWVLPPSATAQEPTPAGEASPAARRVPYEATLVVPPGEAEVERRLREISQTLTRTEDPPESRAALARRVADDRQGITDTLRALGHFDSRVETDIDRNATPIKVTITVEPGPVYLIADLTLTVPAGAIPLPADFPSAEGFGLSLGDAATTAEILAAERNIMTRLGENGRPLAKRVDRRVVVDHSLRSATVAWVFDPGPGARFGETEITGLTVAREKMVRRRITWKPGDPYDSRRIESTRKALAATGLFSSVRIAGAEAVSAGGDLPMTLTLVEGQRRSIGGGANFSTSTGFGAELFWEHRDLFGNGERVRVSGTFAQQEFGATATYRRPFFMTEEDNQDLVSSLTLAQEKPPAYDNQYLRAHVGIERRLPPHWTVGTGLQYEREIVTAQDETNRYHLVSTPTFIRRDTSDNLLNPTRGYRTTVTATPYLGVQDSALGFLKLRVDQTGYWRLDEAGDWVFAANASLGTMAGARRGKVPAPQRFYAGGGGSVRGFGYQMAGPVDAKDDPLGGRSLMSVGTELRIKVTDTIGVVPFLEAGTVDESSIPGLGGRLFVGAGIGLRYYTGFGPVRLDVGTPLNRRKGVDDLVQVYISLGQAF</sequence>
<keyword evidence="2" id="KW-1134">Transmembrane beta strand</keyword>
<evidence type="ECO:0000256" key="2">
    <source>
        <dbReference type="ARBA" id="ARBA00022452"/>
    </source>
</evidence>
<keyword evidence="3" id="KW-0472">Membrane</keyword>
<dbReference type="EMBL" id="RJKX01000014">
    <property type="protein sequence ID" value="ROP91148.1"/>
    <property type="molecule type" value="Genomic_DNA"/>
</dbReference>
<dbReference type="AlphaFoldDB" id="A0A3N1LJV3"/>
<name>A0A3N1LJV3_9PROT</name>
<dbReference type="PANTHER" id="PTHR12815">
    <property type="entry name" value="SORTING AND ASSEMBLY MACHINERY SAMM50 PROTEIN FAMILY MEMBER"/>
    <property type="match status" value="1"/>
</dbReference>
<evidence type="ECO:0000256" key="3">
    <source>
        <dbReference type="ARBA" id="ARBA00023136"/>
    </source>
</evidence>
<feature type="region of interest" description="Disordered" evidence="4">
    <location>
        <begin position="1"/>
        <end position="28"/>
    </location>
</feature>
<dbReference type="RefSeq" id="WP_142235887.1">
    <property type="nucleotide sequence ID" value="NZ_AP019700.1"/>
</dbReference>
<gene>
    <name evidence="7" type="ORF">EDC65_3011</name>
</gene>
<dbReference type="PANTHER" id="PTHR12815:SF42">
    <property type="entry name" value="BACTERIAL SURFACE ANTIGEN (D15) DOMAIN-CONTAINING PROTEIN"/>
    <property type="match status" value="1"/>
</dbReference>
<evidence type="ECO:0000313" key="8">
    <source>
        <dbReference type="Proteomes" id="UP000278222"/>
    </source>
</evidence>
<evidence type="ECO:0000313" key="7">
    <source>
        <dbReference type="EMBL" id="ROP91148.1"/>
    </source>
</evidence>
<organism evidence="7 8">
    <name type="scientific">Stella humosa</name>
    <dbReference type="NCBI Taxonomy" id="94"/>
    <lineage>
        <taxon>Bacteria</taxon>
        <taxon>Pseudomonadati</taxon>
        <taxon>Pseudomonadota</taxon>
        <taxon>Alphaproteobacteria</taxon>
        <taxon>Rhodospirillales</taxon>
        <taxon>Stellaceae</taxon>
        <taxon>Stella</taxon>
    </lineage>
</organism>
<keyword evidence="2" id="KW-0812">Transmembrane</keyword>
<feature type="domain" description="POTRA" evidence="6">
    <location>
        <begin position="205"/>
        <end position="259"/>
    </location>
</feature>
<evidence type="ECO:0000256" key="4">
    <source>
        <dbReference type="SAM" id="MobiDB-lite"/>
    </source>
</evidence>
<protein>
    <submittedName>
        <fullName evidence="7">Autotransporter secretion outer membrane protein TamA</fullName>
    </submittedName>
</protein>
<comment type="subcellular location">
    <subcellularLocation>
        <location evidence="1">Membrane</location>
    </subcellularLocation>
</comment>
<feature type="domain" description="Bacterial surface antigen (D15)" evidence="5">
    <location>
        <begin position="306"/>
        <end position="600"/>
    </location>
</feature>
<keyword evidence="8" id="KW-1185">Reference proteome</keyword>
<dbReference type="InterPro" id="IPR010827">
    <property type="entry name" value="BamA/TamA_POTRA"/>
</dbReference>
<dbReference type="InterPro" id="IPR000184">
    <property type="entry name" value="Bac_surfAg_D15"/>
</dbReference>